<proteinExistence type="predicted"/>
<dbReference type="SMART" id="SM00530">
    <property type="entry name" value="HTH_XRE"/>
    <property type="match status" value="1"/>
</dbReference>
<dbReference type="SUPFAM" id="SSF52540">
    <property type="entry name" value="P-loop containing nucleoside triphosphate hydrolases"/>
    <property type="match status" value="1"/>
</dbReference>
<dbReference type="InterPro" id="IPR010982">
    <property type="entry name" value="Lambda_DNA-bd_dom_sf"/>
</dbReference>
<dbReference type="SUPFAM" id="SSF48452">
    <property type="entry name" value="TPR-like"/>
    <property type="match status" value="1"/>
</dbReference>
<dbReference type="GO" id="GO:0003677">
    <property type="term" value="F:DNA binding"/>
    <property type="evidence" value="ECO:0007669"/>
    <property type="project" value="InterPro"/>
</dbReference>
<dbReference type="PROSITE" id="PS50943">
    <property type="entry name" value="HTH_CROC1"/>
    <property type="match status" value="1"/>
</dbReference>
<dbReference type="InterPro" id="IPR002182">
    <property type="entry name" value="NB-ARC"/>
</dbReference>
<dbReference type="EMBL" id="SOCE01000001">
    <property type="protein sequence ID" value="TDU90251.1"/>
    <property type="molecule type" value="Genomic_DNA"/>
</dbReference>
<dbReference type="Pfam" id="PF00931">
    <property type="entry name" value="NB-ARC"/>
    <property type="match status" value="1"/>
</dbReference>
<accession>A0A4R7TDN2</accession>
<dbReference type="InterPro" id="IPR027417">
    <property type="entry name" value="P-loop_NTPase"/>
</dbReference>
<dbReference type="SUPFAM" id="SSF47413">
    <property type="entry name" value="lambda repressor-like DNA-binding domains"/>
    <property type="match status" value="1"/>
</dbReference>
<dbReference type="Gene3D" id="1.10.8.430">
    <property type="entry name" value="Helical domain of apoptotic protease-activating factors"/>
    <property type="match status" value="1"/>
</dbReference>
<sequence>MADVAGLLRRFRVRSGLSQEALAEVSGLSVAAIRTLEGGRRRSPRPETITALTNALHLSDTEGRLLELAARRPLVADQNGVPRELPAAIADFTGRDRQLDELLRLLRDPYVVAPSIVVSAVSGMGGIGKTTLAVQAGRLAADEFPDGQLYVNLRGGTGQPLHPRDALGQLLRSLGVRPGGDTDDVQVLARRFRTALAGRRALIVLDDAAGVSQVEPLLPGAAGVAVVITSRQRLSVLPGVQHLDLGVLTEDEALRLLGAVVGPGLITGDRVAARKVVQHCGCLPLAIRIAGGQCRRTPAGLRDLAHRLADDRLAALTDVHRSLSLSLTALAASNGLDIAAAKAFPMLTLFEGDHFPHRAAAKVLNTSLATAETLLERLVDVNLLQTPAPRQYKFHDLVRDLGRSMAHAELTEPELSDLRLRELRCYLGMLWRYAELTSKLDPYQAFATPSWSADAAELSDHPRILTWLDAELQNLVRLIRAAVKGGDDEQLLAVQLALGMPHLAGRLLRFAEASEALTAVATSSIEMDVRYEQGLHYWTGHLRADLGFEAEGIEWLRSALTMARRINEPYQLAATLLDLNYCLVRVGQAAEATLLIEEAREPVIESGLEWLEVAADIAVGTLAGVAGELELQRQVFKRVVELLPTRYSPSVVIIHLYTIAQSFLDSGQSAEAAAVLADALARSREGKTVAIEADLLYELGRSFAAVTDWERAVQAFVDGAEVAAQFPAEQKEAGLLHQLGGALERLGKHLEAVEAWERALLLYERVADPKAAEVRGLLGGGS</sequence>
<feature type="domain" description="HTH cro/C1-type" evidence="1">
    <location>
        <begin position="8"/>
        <end position="64"/>
    </location>
</feature>
<dbReference type="PRINTS" id="PR00364">
    <property type="entry name" value="DISEASERSIST"/>
</dbReference>
<evidence type="ECO:0000313" key="3">
    <source>
        <dbReference type="Proteomes" id="UP000295151"/>
    </source>
</evidence>
<name>A0A4R7TDN2_9ACTN</name>
<dbReference type="Proteomes" id="UP000295151">
    <property type="component" value="Unassembled WGS sequence"/>
</dbReference>
<dbReference type="InterPro" id="IPR001387">
    <property type="entry name" value="Cro/C1-type_HTH"/>
</dbReference>
<keyword evidence="3" id="KW-1185">Reference proteome</keyword>
<dbReference type="InterPro" id="IPR042197">
    <property type="entry name" value="Apaf_helical"/>
</dbReference>
<dbReference type="AlphaFoldDB" id="A0A4R7TDN2"/>
<comment type="caution">
    <text evidence="2">The sequence shown here is derived from an EMBL/GenBank/DDBJ whole genome shotgun (WGS) entry which is preliminary data.</text>
</comment>
<dbReference type="Pfam" id="PF13560">
    <property type="entry name" value="HTH_31"/>
    <property type="match status" value="1"/>
</dbReference>
<gene>
    <name evidence="2" type="ORF">EV138_3836</name>
</gene>
<dbReference type="Gene3D" id="1.10.260.40">
    <property type="entry name" value="lambda repressor-like DNA-binding domains"/>
    <property type="match status" value="1"/>
</dbReference>
<dbReference type="PANTHER" id="PTHR47691">
    <property type="entry name" value="REGULATOR-RELATED"/>
    <property type="match status" value="1"/>
</dbReference>
<evidence type="ECO:0000259" key="1">
    <source>
        <dbReference type="PROSITE" id="PS50943"/>
    </source>
</evidence>
<dbReference type="CDD" id="cd00093">
    <property type="entry name" value="HTH_XRE"/>
    <property type="match status" value="1"/>
</dbReference>
<organism evidence="2 3">
    <name type="scientific">Kribbella voronezhensis</name>
    <dbReference type="NCBI Taxonomy" id="2512212"/>
    <lineage>
        <taxon>Bacteria</taxon>
        <taxon>Bacillati</taxon>
        <taxon>Actinomycetota</taxon>
        <taxon>Actinomycetes</taxon>
        <taxon>Propionibacteriales</taxon>
        <taxon>Kribbellaceae</taxon>
        <taxon>Kribbella</taxon>
    </lineage>
</organism>
<dbReference type="InterPro" id="IPR011990">
    <property type="entry name" value="TPR-like_helical_dom_sf"/>
</dbReference>
<reference evidence="2 3" key="1">
    <citation type="submission" date="2019-03" db="EMBL/GenBank/DDBJ databases">
        <title>Genomic Encyclopedia of Type Strains, Phase III (KMG-III): the genomes of soil and plant-associated and newly described type strains.</title>
        <authorList>
            <person name="Whitman W."/>
        </authorList>
    </citation>
    <scope>NUCLEOTIDE SEQUENCE [LARGE SCALE GENOMIC DNA]</scope>
    <source>
        <strain evidence="2 3">VKM Ac-2575</strain>
    </source>
</reference>
<dbReference type="GO" id="GO:0043531">
    <property type="term" value="F:ADP binding"/>
    <property type="evidence" value="ECO:0007669"/>
    <property type="project" value="InterPro"/>
</dbReference>
<dbReference type="PANTHER" id="PTHR47691:SF3">
    <property type="entry name" value="HTH-TYPE TRANSCRIPTIONAL REGULATOR RV0890C-RELATED"/>
    <property type="match status" value="1"/>
</dbReference>
<protein>
    <submittedName>
        <fullName evidence="2">Helix-turn-helix protein</fullName>
    </submittedName>
</protein>
<evidence type="ECO:0000313" key="2">
    <source>
        <dbReference type="EMBL" id="TDU90251.1"/>
    </source>
</evidence>
<dbReference type="Gene3D" id="3.40.50.300">
    <property type="entry name" value="P-loop containing nucleotide triphosphate hydrolases"/>
    <property type="match status" value="1"/>
</dbReference>
<dbReference type="Gene3D" id="1.25.40.10">
    <property type="entry name" value="Tetratricopeptide repeat domain"/>
    <property type="match status" value="1"/>
</dbReference>